<feature type="chain" id="PRO_5030803726" evidence="4">
    <location>
        <begin position="20"/>
        <end position="197"/>
    </location>
</feature>
<gene>
    <name evidence="5" type="ORF">FHR19_000065</name>
</gene>
<proteinExistence type="predicted"/>
<reference evidence="5 6" key="1">
    <citation type="submission" date="2020-08" db="EMBL/GenBank/DDBJ databases">
        <title>Genomic Encyclopedia of Type Strains, Phase IV (KMG-IV): sequencing the most valuable type-strain genomes for metagenomic binning, comparative biology and taxonomic classification.</title>
        <authorList>
            <person name="Goeker M."/>
        </authorList>
    </citation>
    <scope>NUCLEOTIDE SEQUENCE [LARGE SCALE GENOMIC DNA]</scope>
    <source>
        <strain evidence="5 6">DSM 27244</strain>
    </source>
</reference>
<dbReference type="SMART" id="SM00248">
    <property type="entry name" value="ANK"/>
    <property type="match status" value="3"/>
</dbReference>
<name>A0A7W9ALM7_9SPHN</name>
<dbReference type="PROSITE" id="PS50297">
    <property type="entry name" value="ANK_REP_REGION"/>
    <property type="match status" value="2"/>
</dbReference>
<evidence type="ECO:0000256" key="4">
    <source>
        <dbReference type="SAM" id="SignalP"/>
    </source>
</evidence>
<comment type="caution">
    <text evidence="5">The sequence shown here is derived from an EMBL/GenBank/DDBJ whole genome shotgun (WGS) entry which is preliminary data.</text>
</comment>
<dbReference type="SUPFAM" id="SSF48403">
    <property type="entry name" value="Ankyrin repeat"/>
    <property type="match status" value="1"/>
</dbReference>
<keyword evidence="2 3" id="KW-0040">ANK repeat</keyword>
<dbReference type="AlphaFoldDB" id="A0A7W9ALM7"/>
<dbReference type="Gene3D" id="1.25.40.20">
    <property type="entry name" value="Ankyrin repeat-containing domain"/>
    <property type="match status" value="1"/>
</dbReference>
<feature type="repeat" description="ANK" evidence="3">
    <location>
        <begin position="92"/>
        <end position="124"/>
    </location>
</feature>
<accession>A0A7W9ALM7</accession>
<evidence type="ECO:0000313" key="5">
    <source>
        <dbReference type="EMBL" id="MBB5696740.1"/>
    </source>
</evidence>
<dbReference type="InterPro" id="IPR002110">
    <property type="entry name" value="Ankyrin_rpt"/>
</dbReference>
<dbReference type="Pfam" id="PF12796">
    <property type="entry name" value="Ank_2"/>
    <property type="match status" value="1"/>
</dbReference>
<keyword evidence="6" id="KW-1185">Reference proteome</keyword>
<keyword evidence="1" id="KW-0677">Repeat</keyword>
<dbReference type="PROSITE" id="PS50088">
    <property type="entry name" value="ANK_REPEAT"/>
    <property type="match status" value="3"/>
</dbReference>
<feature type="signal peptide" evidence="4">
    <location>
        <begin position="1"/>
        <end position="19"/>
    </location>
</feature>
<dbReference type="InterPro" id="IPR050776">
    <property type="entry name" value="Ank_Repeat/CDKN_Inhibitor"/>
</dbReference>
<feature type="repeat" description="ANK" evidence="3">
    <location>
        <begin position="59"/>
        <end position="91"/>
    </location>
</feature>
<keyword evidence="4" id="KW-0732">Signal</keyword>
<dbReference type="PANTHER" id="PTHR24201">
    <property type="entry name" value="ANK_REP_REGION DOMAIN-CONTAINING PROTEIN"/>
    <property type="match status" value="1"/>
</dbReference>
<feature type="repeat" description="ANK" evidence="3">
    <location>
        <begin position="125"/>
        <end position="157"/>
    </location>
</feature>
<sequence>MMKFAFALAALTLAVPAGAQQFSEGYKFLEAVKKSEANKVNEILGAPGQTIINTRDRVSGEGALHIVTKRSDPVYLRFLLQKGANPDIGDARGETPMLIAVANGFDEGVEILVRYRANADAANSSGETPLIRAVQMRRFDMVRTLLAAGADPDKTDIAAGMSARDYAKRDTRSTAIAKLLADAPKKAARRSVGPVLK</sequence>
<evidence type="ECO:0000256" key="3">
    <source>
        <dbReference type="PROSITE-ProRule" id="PRU00023"/>
    </source>
</evidence>
<dbReference type="Proteomes" id="UP000557739">
    <property type="component" value="Unassembled WGS sequence"/>
</dbReference>
<evidence type="ECO:0000256" key="2">
    <source>
        <dbReference type="ARBA" id="ARBA00023043"/>
    </source>
</evidence>
<organism evidence="5 6">
    <name type="scientific">Sphingomonas yantingensis</name>
    <dbReference type="NCBI Taxonomy" id="1241761"/>
    <lineage>
        <taxon>Bacteria</taxon>
        <taxon>Pseudomonadati</taxon>
        <taxon>Pseudomonadota</taxon>
        <taxon>Alphaproteobacteria</taxon>
        <taxon>Sphingomonadales</taxon>
        <taxon>Sphingomonadaceae</taxon>
        <taxon>Sphingomonas</taxon>
    </lineage>
</organism>
<evidence type="ECO:0000256" key="1">
    <source>
        <dbReference type="ARBA" id="ARBA00022737"/>
    </source>
</evidence>
<dbReference type="EMBL" id="JACIJJ010000001">
    <property type="protein sequence ID" value="MBB5696740.1"/>
    <property type="molecule type" value="Genomic_DNA"/>
</dbReference>
<evidence type="ECO:0000313" key="6">
    <source>
        <dbReference type="Proteomes" id="UP000557739"/>
    </source>
</evidence>
<dbReference type="InterPro" id="IPR036770">
    <property type="entry name" value="Ankyrin_rpt-contain_sf"/>
</dbReference>
<protein>
    <submittedName>
        <fullName evidence="5">Ankyrin repeat protein</fullName>
    </submittedName>
</protein>